<evidence type="ECO:0000256" key="4">
    <source>
        <dbReference type="ARBA" id="ARBA00022538"/>
    </source>
</evidence>
<evidence type="ECO:0000259" key="16">
    <source>
        <dbReference type="Pfam" id="PF07885"/>
    </source>
</evidence>
<comment type="caution">
    <text evidence="17">The sequence shown here is derived from an EMBL/GenBank/DDBJ whole genome shotgun (WGS) entry which is preliminary data.</text>
</comment>
<organism evidence="17 18">
    <name type="scientific">Sinanodonta woodiana</name>
    <name type="common">Chinese pond mussel</name>
    <name type="synonym">Anodonta woodiana</name>
    <dbReference type="NCBI Taxonomy" id="1069815"/>
    <lineage>
        <taxon>Eukaryota</taxon>
        <taxon>Metazoa</taxon>
        <taxon>Spiralia</taxon>
        <taxon>Lophotrochozoa</taxon>
        <taxon>Mollusca</taxon>
        <taxon>Bivalvia</taxon>
        <taxon>Autobranchia</taxon>
        <taxon>Heteroconchia</taxon>
        <taxon>Palaeoheterodonta</taxon>
        <taxon>Unionida</taxon>
        <taxon>Unionoidea</taxon>
        <taxon>Unionidae</taxon>
        <taxon>Unioninae</taxon>
        <taxon>Sinanodonta</taxon>
    </lineage>
</organism>
<evidence type="ECO:0000256" key="5">
    <source>
        <dbReference type="ARBA" id="ARBA00022692"/>
    </source>
</evidence>
<comment type="similarity">
    <text evidence="2 13">Belongs to the two pore domain potassium channel (TC 1.A.1.8) family.</text>
</comment>
<keyword evidence="11 13" id="KW-0407">Ion channel</keyword>
<dbReference type="Proteomes" id="UP001634394">
    <property type="component" value="Unassembled WGS sequence"/>
</dbReference>
<keyword evidence="7 12" id="KW-0630">Potassium</keyword>
<dbReference type="InterPro" id="IPR003280">
    <property type="entry name" value="2pore_dom_K_chnl"/>
</dbReference>
<dbReference type="PRINTS" id="PR01333">
    <property type="entry name" value="2POREKCHANEL"/>
</dbReference>
<keyword evidence="6 12" id="KW-0631">Potassium channel</keyword>
<feature type="transmembrane region" description="Helical" evidence="15">
    <location>
        <begin position="195"/>
        <end position="212"/>
    </location>
</feature>
<evidence type="ECO:0000256" key="9">
    <source>
        <dbReference type="ARBA" id="ARBA00023065"/>
    </source>
</evidence>
<feature type="transmembrane region" description="Helical" evidence="15">
    <location>
        <begin position="221"/>
        <end position="242"/>
    </location>
</feature>
<sequence>MRCVIVLIILVFTFGYLLIGAAIFSKLESDHEGKTKQEAIVNRAEFLANFTCVNRQQLEEFIRGIIKAYDQGVFASNETSTATNWDFLSSLFFSTTVITTIGYGNISPSTYGGQTFCIIYALFGIPLMATTLLTLGEKMAVPINMFKSKVCWKKHKRTEKIVKSALILGLGQLIFILVPAGIFSVVEDWTFHESVYYSVITLCTIGFGDFVAGQKDTNYRAWYRILVGLWIITGLAWMALILNQVGDLYKGMRTKTVEKYLKRGNAKKMHSTHTPVQNGQQENAVVMETPNTDTEMSNVDTEMPNVDTEMPNVDTEAN</sequence>
<keyword evidence="8 15" id="KW-1133">Transmembrane helix</keyword>
<dbReference type="PRINTS" id="PR01095">
    <property type="entry name" value="TASKCHANNEL"/>
</dbReference>
<dbReference type="PANTHER" id="PTHR11003">
    <property type="entry name" value="POTASSIUM CHANNEL, SUBFAMILY K"/>
    <property type="match status" value="1"/>
</dbReference>
<keyword evidence="9 12" id="KW-0406">Ion transport</keyword>
<evidence type="ECO:0000256" key="7">
    <source>
        <dbReference type="ARBA" id="ARBA00022958"/>
    </source>
</evidence>
<dbReference type="Pfam" id="PF07885">
    <property type="entry name" value="Ion_trans_2"/>
    <property type="match status" value="2"/>
</dbReference>
<evidence type="ECO:0000313" key="17">
    <source>
        <dbReference type="EMBL" id="KAL3874123.1"/>
    </source>
</evidence>
<feature type="domain" description="Potassium channel" evidence="16">
    <location>
        <begin position="173"/>
        <end position="248"/>
    </location>
</feature>
<feature type="domain" description="Potassium channel" evidence="16">
    <location>
        <begin position="77"/>
        <end position="139"/>
    </location>
</feature>
<feature type="transmembrane region" description="Helical" evidence="15">
    <location>
        <begin position="87"/>
        <end position="106"/>
    </location>
</feature>
<dbReference type="AlphaFoldDB" id="A0ABD3WN18"/>
<evidence type="ECO:0000256" key="11">
    <source>
        <dbReference type="ARBA" id="ARBA00023303"/>
    </source>
</evidence>
<keyword evidence="10 12" id="KW-0472">Membrane</keyword>
<dbReference type="GO" id="GO:0016020">
    <property type="term" value="C:membrane"/>
    <property type="evidence" value="ECO:0007669"/>
    <property type="project" value="UniProtKB-SubCell"/>
</dbReference>
<evidence type="ECO:0000256" key="6">
    <source>
        <dbReference type="ARBA" id="ARBA00022826"/>
    </source>
</evidence>
<evidence type="ECO:0000256" key="8">
    <source>
        <dbReference type="ARBA" id="ARBA00022989"/>
    </source>
</evidence>
<evidence type="ECO:0000256" key="10">
    <source>
        <dbReference type="ARBA" id="ARBA00023136"/>
    </source>
</evidence>
<evidence type="ECO:0000256" key="14">
    <source>
        <dbReference type="SAM" id="MobiDB-lite"/>
    </source>
</evidence>
<keyword evidence="3 12" id="KW-0813">Transport</keyword>
<dbReference type="InterPro" id="IPR013099">
    <property type="entry name" value="K_chnl_dom"/>
</dbReference>
<keyword evidence="18" id="KW-1185">Reference proteome</keyword>
<dbReference type="PIRSF" id="PIRSF038061">
    <property type="entry name" value="K_channel_subfamily_K_type"/>
    <property type="match status" value="1"/>
</dbReference>
<evidence type="ECO:0000313" key="18">
    <source>
        <dbReference type="Proteomes" id="UP001634394"/>
    </source>
</evidence>
<evidence type="ECO:0000256" key="15">
    <source>
        <dbReference type="SAM" id="Phobius"/>
    </source>
</evidence>
<keyword evidence="4 12" id="KW-0633">Potassium transport</keyword>
<dbReference type="PANTHER" id="PTHR11003:SF104">
    <property type="entry name" value="POTASSIUM CHANNEL SUBFAMILY K MEMBER 16"/>
    <property type="match status" value="1"/>
</dbReference>
<dbReference type="Gene3D" id="1.10.287.70">
    <property type="match status" value="1"/>
</dbReference>
<evidence type="ECO:0000256" key="12">
    <source>
        <dbReference type="PIRNR" id="PIRNR038061"/>
    </source>
</evidence>
<feature type="transmembrane region" description="Helical" evidence="15">
    <location>
        <begin position="161"/>
        <end position="183"/>
    </location>
</feature>
<name>A0ABD3WN18_SINWO</name>
<dbReference type="EMBL" id="JBJQND010000006">
    <property type="protein sequence ID" value="KAL3874123.1"/>
    <property type="molecule type" value="Genomic_DNA"/>
</dbReference>
<accession>A0ABD3WN18</accession>
<dbReference type="GO" id="GO:0005267">
    <property type="term" value="F:potassium channel activity"/>
    <property type="evidence" value="ECO:0007669"/>
    <property type="project" value="UniProtKB-UniRule"/>
</dbReference>
<dbReference type="InterPro" id="IPR003092">
    <property type="entry name" value="2pore_dom_K_chnl_TASK"/>
</dbReference>
<evidence type="ECO:0000256" key="13">
    <source>
        <dbReference type="RuleBase" id="RU003857"/>
    </source>
</evidence>
<feature type="region of interest" description="Disordered" evidence="14">
    <location>
        <begin position="294"/>
        <end position="318"/>
    </location>
</feature>
<comment type="subcellular location">
    <subcellularLocation>
        <location evidence="1">Membrane</location>
        <topology evidence="1">Multi-pass membrane protein</topology>
    </subcellularLocation>
</comment>
<evidence type="ECO:0000256" key="1">
    <source>
        <dbReference type="ARBA" id="ARBA00004141"/>
    </source>
</evidence>
<protein>
    <recommendedName>
        <fullName evidence="16">Potassium channel domain-containing protein</fullName>
    </recommendedName>
</protein>
<feature type="transmembrane region" description="Helical" evidence="15">
    <location>
        <begin position="118"/>
        <end position="140"/>
    </location>
</feature>
<gene>
    <name evidence="17" type="ORF">ACJMK2_037178</name>
</gene>
<proteinExistence type="inferred from homology"/>
<evidence type="ECO:0000256" key="3">
    <source>
        <dbReference type="ARBA" id="ARBA00022448"/>
    </source>
</evidence>
<feature type="transmembrane region" description="Helical" evidence="15">
    <location>
        <begin position="6"/>
        <end position="24"/>
    </location>
</feature>
<evidence type="ECO:0000256" key="2">
    <source>
        <dbReference type="ARBA" id="ARBA00006666"/>
    </source>
</evidence>
<reference evidence="17 18" key="1">
    <citation type="submission" date="2024-11" db="EMBL/GenBank/DDBJ databases">
        <title>Chromosome-level genome assembly of the freshwater bivalve Anodonta woodiana.</title>
        <authorList>
            <person name="Chen X."/>
        </authorList>
    </citation>
    <scope>NUCLEOTIDE SEQUENCE [LARGE SCALE GENOMIC DNA]</scope>
    <source>
        <strain evidence="17">MN2024</strain>
        <tissue evidence="17">Gills</tissue>
    </source>
</reference>
<keyword evidence="5 13" id="KW-0812">Transmembrane</keyword>
<dbReference type="SUPFAM" id="SSF81324">
    <property type="entry name" value="Voltage-gated potassium channels"/>
    <property type="match status" value="2"/>
</dbReference>